<feature type="region of interest" description="Disordered" evidence="1">
    <location>
        <begin position="169"/>
        <end position="199"/>
    </location>
</feature>
<dbReference type="EMBL" id="JBAHYK010000518">
    <property type="protein sequence ID" value="KAL0573303.1"/>
    <property type="molecule type" value="Genomic_DNA"/>
</dbReference>
<comment type="caution">
    <text evidence="2">The sequence shown here is derived from an EMBL/GenBank/DDBJ whole genome shotgun (WGS) entry which is preliminary data.</text>
</comment>
<name>A0ABR3FDN3_9AGAR</name>
<sequence length="336" mass="37689">MSHPQRDQQSLLRQFFCRIPYPAFQNAIIPMPSLGSISNEMPLQAVADSEANPVEELDNSDTPIVRNPLIPANGDHVLGRISPFEEPHERFEDQGPAQTNSNPQTVQNLLMPVAGDVFGRTSPFEESRGQLEDQCSCQATHEAEGILIVNENIEDETERVDDVERHPIPVATGTQRASSIGPTRTTPTPRSPNPLESPVRRAGSAIVEATPRTLKNRTVIPTSNPFDHQRSRKISGKNKHTRWFAIATQGPLLSPPEPPVDFAIEDQHLFLHIDTRIVPDYLTYRNEDYDRFITIWKWLGGSWTVINLGHPRIIGGARYVLKINKSFEPAWVLPRA</sequence>
<proteinExistence type="predicted"/>
<feature type="compositionally biased region" description="Polar residues" evidence="1">
    <location>
        <begin position="172"/>
        <end position="181"/>
    </location>
</feature>
<evidence type="ECO:0000313" key="3">
    <source>
        <dbReference type="Proteomes" id="UP001465976"/>
    </source>
</evidence>
<reference evidence="2 3" key="1">
    <citation type="submission" date="2024-02" db="EMBL/GenBank/DDBJ databases">
        <title>A draft genome for the cacao thread blight pathogen Marasmius crinis-equi.</title>
        <authorList>
            <person name="Cohen S.P."/>
            <person name="Baruah I.K."/>
            <person name="Amoako-Attah I."/>
            <person name="Bukari Y."/>
            <person name="Meinhardt L.W."/>
            <person name="Bailey B.A."/>
        </authorList>
    </citation>
    <scope>NUCLEOTIDE SEQUENCE [LARGE SCALE GENOMIC DNA]</scope>
    <source>
        <strain evidence="2 3">GH-76</strain>
    </source>
</reference>
<organism evidence="2 3">
    <name type="scientific">Marasmius crinis-equi</name>
    <dbReference type="NCBI Taxonomy" id="585013"/>
    <lineage>
        <taxon>Eukaryota</taxon>
        <taxon>Fungi</taxon>
        <taxon>Dikarya</taxon>
        <taxon>Basidiomycota</taxon>
        <taxon>Agaricomycotina</taxon>
        <taxon>Agaricomycetes</taxon>
        <taxon>Agaricomycetidae</taxon>
        <taxon>Agaricales</taxon>
        <taxon>Marasmiineae</taxon>
        <taxon>Marasmiaceae</taxon>
        <taxon>Marasmius</taxon>
    </lineage>
</organism>
<gene>
    <name evidence="2" type="ORF">V5O48_008644</name>
</gene>
<keyword evidence="3" id="KW-1185">Reference proteome</keyword>
<evidence type="ECO:0000313" key="2">
    <source>
        <dbReference type="EMBL" id="KAL0573303.1"/>
    </source>
</evidence>
<dbReference type="Proteomes" id="UP001465976">
    <property type="component" value="Unassembled WGS sequence"/>
</dbReference>
<evidence type="ECO:0000256" key="1">
    <source>
        <dbReference type="SAM" id="MobiDB-lite"/>
    </source>
</evidence>
<protein>
    <submittedName>
        <fullName evidence="2">Uncharacterized protein</fullName>
    </submittedName>
</protein>
<accession>A0ABR3FDN3</accession>